<accession>A0A381TEQ2</accession>
<dbReference type="AlphaFoldDB" id="A0A381TEQ2"/>
<feature type="transmembrane region" description="Helical" evidence="1">
    <location>
        <begin position="28"/>
        <end position="47"/>
    </location>
</feature>
<keyword evidence="1" id="KW-0472">Membrane</keyword>
<sequence length="162" mass="15949">MSTAALNAAWCWLLNASKFSGTSKFGGGSVVVVGGVVVAGAAVVVVGGAVVAGVAVVAGAAVVVVGVAVAVGAAVVGVTESSDSTDVVGPGDAVVGLVVSFVVGDDEFPQAAVRSRKARKIVNFLIAGAYSKESQEIIWEWPQASEFAALSRSGLCSLGLTL</sequence>
<organism evidence="2">
    <name type="scientific">marine metagenome</name>
    <dbReference type="NCBI Taxonomy" id="408172"/>
    <lineage>
        <taxon>unclassified sequences</taxon>
        <taxon>metagenomes</taxon>
        <taxon>ecological metagenomes</taxon>
    </lineage>
</organism>
<keyword evidence="1" id="KW-1133">Transmembrane helix</keyword>
<name>A0A381TEQ2_9ZZZZ</name>
<feature type="transmembrane region" description="Helical" evidence="1">
    <location>
        <begin position="54"/>
        <end position="78"/>
    </location>
</feature>
<keyword evidence="1" id="KW-0812">Transmembrane</keyword>
<proteinExistence type="predicted"/>
<gene>
    <name evidence="2" type="ORF">METZ01_LOCUS67083</name>
</gene>
<evidence type="ECO:0000313" key="2">
    <source>
        <dbReference type="EMBL" id="SVA14229.1"/>
    </source>
</evidence>
<reference evidence="2" key="1">
    <citation type="submission" date="2018-05" db="EMBL/GenBank/DDBJ databases">
        <authorList>
            <person name="Lanie J.A."/>
            <person name="Ng W.-L."/>
            <person name="Kazmierczak K.M."/>
            <person name="Andrzejewski T.M."/>
            <person name="Davidsen T.M."/>
            <person name="Wayne K.J."/>
            <person name="Tettelin H."/>
            <person name="Glass J.I."/>
            <person name="Rusch D."/>
            <person name="Podicherti R."/>
            <person name="Tsui H.-C.T."/>
            <person name="Winkler M.E."/>
        </authorList>
    </citation>
    <scope>NUCLEOTIDE SEQUENCE</scope>
</reference>
<dbReference type="EMBL" id="UINC01004426">
    <property type="protein sequence ID" value="SVA14229.1"/>
    <property type="molecule type" value="Genomic_DNA"/>
</dbReference>
<evidence type="ECO:0000256" key="1">
    <source>
        <dbReference type="SAM" id="Phobius"/>
    </source>
</evidence>
<protein>
    <submittedName>
        <fullName evidence="2">Uncharacterized protein</fullName>
    </submittedName>
</protein>